<sequence>MGSATGRAERLPVWRDLIREHFVALDIDADPAVHFVGAVRSTPLGHLRVASVDSTPQGCLRTPGLARDGDTYLQVGMVTRGEAVLCQDGREAVLRPGDFAIYETDRPFFWGFRHDWQLYVYTWPRATVSLDQAASRQLTARTLGGGSGLGAIVGRMLHDLVAAPPVLSRAGGTRLADEVAELVTTVATERLHPDPPDAPTTDLMRKIDAYIAAHIADPGLGPDTIARAHFVSTRHLHRLYSQQGTTVTQRVRAHRLERCRRELLDPRSTTSITGISRRWGFTDLPTFSRAFRSAYGSTPSAYRRRNRE</sequence>
<dbReference type="AlphaFoldDB" id="A0A561SP27"/>
<dbReference type="GO" id="GO:0043565">
    <property type="term" value="F:sequence-specific DNA binding"/>
    <property type="evidence" value="ECO:0007669"/>
    <property type="project" value="InterPro"/>
</dbReference>
<dbReference type="SMART" id="SM00342">
    <property type="entry name" value="HTH_ARAC"/>
    <property type="match status" value="1"/>
</dbReference>
<dbReference type="EMBL" id="VIWU01000001">
    <property type="protein sequence ID" value="TWF76622.1"/>
    <property type="molecule type" value="Genomic_DNA"/>
</dbReference>
<dbReference type="RefSeq" id="WP_147255937.1">
    <property type="nucleotide sequence ID" value="NZ_VIWU01000001.1"/>
</dbReference>
<dbReference type="PANTHER" id="PTHR46796:SF6">
    <property type="entry name" value="ARAC SUBFAMILY"/>
    <property type="match status" value="1"/>
</dbReference>
<dbReference type="InterPro" id="IPR020449">
    <property type="entry name" value="Tscrpt_reg_AraC-type_HTH"/>
</dbReference>
<gene>
    <name evidence="5" type="ORF">FHX44_112515</name>
</gene>
<feature type="domain" description="HTH araC/xylS-type" evidence="4">
    <location>
        <begin position="205"/>
        <end position="305"/>
    </location>
</feature>
<dbReference type="Pfam" id="PF12833">
    <property type="entry name" value="HTH_18"/>
    <property type="match status" value="1"/>
</dbReference>
<keyword evidence="6" id="KW-1185">Reference proteome</keyword>
<dbReference type="Pfam" id="PF14525">
    <property type="entry name" value="AraC_binding_2"/>
    <property type="match status" value="1"/>
</dbReference>
<comment type="caution">
    <text evidence="5">The sequence shown here is derived from an EMBL/GenBank/DDBJ whole genome shotgun (WGS) entry which is preliminary data.</text>
</comment>
<evidence type="ECO:0000259" key="4">
    <source>
        <dbReference type="PROSITE" id="PS01124"/>
    </source>
</evidence>
<organism evidence="5 6">
    <name type="scientific">Pseudonocardia hierapolitana</name>
    <dbReference type="NCBI Taxonomy" id="1128676"/>
    <lineage>
        <taxon>Bacteria</taxon>
        <taxon>Bacillati</taxon>
        <taxon>Actinomycetota</taxon>
        <taxon>Actinomycetes</taxon>
        <taxon>Pseudonocardiales</taxon>
        <taxon>Pseudonocardiaceae</taxon>
        <taxon>Pseudonocardia</taxon>
    </lineage>
</organism>
<keyword evidence="3" id="KW-0804">Transcription</keyword>
<name>A0A561SP27_9PSEU</name>
<dbReference type="GO" id="GO:0003700">
    <property type="term" value="F:DNA-binding transcription factor activity"/>
    <property type="evidence" value="ECO:0007669"/>
    <property type="project" value="InterPro"/>
</dbReference>
<dbReference type="InterPro" id="IPR009057">
    <property type="entry name" value="Homeodomain-like_sf"/>
</dbReference>
<dbReference type="InterPro" id="IPR018060">
    <property type="entry name" value="HTH_AraC"/>
</dbReference>
<evidence type="ECO:0000256" key="2">
    <source>
        <dbReference type="ARBA" id="ARBA00023125"/>
    </source>
</evidence>
<dbReference type="Gene3D" id="1.10.10.60">
    <property type="entry name" value="Homeodomain-like"/>
    <property type="match status" value="1"/>
</dbReference>
<dbReference type="PRINTS" id="PR00032">
    <property type="entry name" value="HTHARAC"/>
</dbReference>
<evidence type="ECO:0000256" key="1">
    <source>
        <dbReference type="ARBA" id="ARBA00023015"/>
    </source>
</evidence>
<evidence type="ECO:0000256" key="3">
    <source>
        <dbReference type="ARBA" id="ARBA00023163"/>
    </source>
</evidence>
<dbReference type="PROSITE" id="PS01124">
    <property type="entry name" value="HTH_ARAC_FAMILY_2"/>
    <property type="match status" value="1"/>
</dbReference>
<accession>A0A561SP27</accession>
<dbReference type="PANTHER" id="PTHR46796">
    <property type="entry name" value="HTH-TYPE TRANSCRIPTIONAL ACTIVATOR RHAS-RELATED"/>
    <property type="match status" value="1"/>
</dbReference>
<reference evidence="5 6" key="1">
    <citation type="submission" date="2019-06" db="EMBL/GenBank/DDBJ databases">
        <title>Sequencing the genomes of 1000 actinobacteria strains.</title>
        <authorList>
            <person name="Klenk H.-P."/>
        </authorList>
    </citation>
    <scope>NUCLEOTIDE SEQUENCE [LARGE SCALE GENOMIC DNA]</scope>
    <source>
        <strain evidence="5 6">DSM 45671</strain>
    </source>
</reference>
<keyword evidence="2 5" id="KW-0238">DNA-binding</keyword>
<keyword evidence="1" id="KW-0805">Transcription regulation</keyword>
<dbReference type="InterPro" id="IPR035418">
    <property type="entry name" value="AraC-bd_2"/>
</dbReference>
<protein>
    <submittedName>
        <fullName evidence="5">AraC-like DNA-binding protein</fullName>
    </submittedName>
</protein>
<evidence type="ECO:0000313" key="6">
    <source>
        <dbReference type="Proteomes" id="UP000321261"/>
    </source>
</evidence>
<dbReference type="SUPFAM" id="SSF46689">
    <property type="entry name" value="Homeodomain-like"/>
    <property type="match status" value="1"/>
</dbReference>
<evidence type="ECO:0000313" key="5">
    <source>
        <dbReference type="EMBL" id="TWF76622.1"/>
    </source>
</evidence>
<dbReference type="Proteomes" id="UP000321261">
    <property type="component" value="Unassembled WGS sequence"/>
</dbReference>
<proteinExistence type="predicted"/>
<dbReference type="InterPro" id="IPR050204">
    <property type="entry name" value="AraC_XylS_family_regulators"/>
</dbReference>
<dbReference type="OrthoDB" id="9799345at2"/>